<dbReference type="Proteomes" id="UP000597989">
    <property type="component" value="Unassembled WGS sequence"/>
</dbReference>
<protein>
    <recommendedName>
        <fullName evidence="5">YbaB/EbfC DNA-binding family protein</fullName>
    </recommendedName>
</protein>
<sequence>MNDIRREHVESAAQWLAGYDERLTRAAADAKAVSRSLSQVRGSATSPRGEVAVQVGPGGALEDIRLTPAARALEAEQLAKLILATAQQAQRTVGAQVVEIMAGYVGEGPSLDFVKEHLPPAAVREAEERRGPVDDDEYFANPEVIVR</sequence>
<gene>
    <name evidence="1" type="ORF">GCM10009545_42800</name>
    <name evidence="2" type="ORF">GCM10011581_24920</name>
</gene>
<proteinExistence type="predicted"/>
<reference evidence="1 4" key="2">
    <citation type="journal article" date="2019" name="Int. J. Syst. Evol. Microbiol.">
        <title>The Global Catalogue of Microorganisms (GCM) 10K type strain sequencing project: providing services to taxonomists for standard genome sequencing and annotation.</title>
        <authorList>
            <consortium name="The Broad Institute Genomics Platform"/>
            <consortium name="The Broad Institute Genome Sequencing Center for Infectious Disease"/>
            <person name="Wu L."/>
            <person name="Ma J."/>
        </authorList>
    </citation>
    <scope>NUCLEOTIDE SEQUENCE [LARGE SCALE GENOMIC DNA]</scope>
    <source>
        <strain evidence="1 4">JCM 10664</strain>
    </source>
</reference>
<keyword evidence="4" id="KW-1185">Reference proteome</keyword>
<dbReference type="EMBL" id="BMMT01000007">
    <property type="protein sequence ID" value="GGI86826.1"/>
    <property type="molecule type" value="Genomic_DNA"/>
</dbReference>
<reference evidence="1" key="4">
    <citation type="submission" date="2023-12" db="EMBL/GenBank/DDBJ databases">
        <authorList>
            <person name="Sun Q."/>
            <person name="Inoue M."/>
        </authorList>
    </citation>
    <scope>NUCLEOTIDE SEQUENCE</scope>
    <source>
        <strain evidence="1">JCM 10664</strain>
    </source>
</reference>
<dbReference type="InterPro" id="IPR036894">
    <property type="entry name" value="YbaB-like_sf"/>
</dbReference>
<name>A0A917JU79_9PSEU</name>
<dbReference type="Proteomes" id="UP001500220">
    <property type="component" value="Unassembled WGS sequence"/>
</dbReference>
<evidence type="ECO:0000313" key="1">
    <source>
        <dbReference type="EMBL" id="GAA0535619.1"/>
    </source>
</evidence>
<dbReference type="InterPro" id="IPR004401">
    <property type="entry name" value="YbaB/EbfC"/>
</dbReference>
<dbReference type="EMBL" id="BAAAHC010000019">
    <property type="protein sequence ID" value="GAA0535619.1"/>
    <property type="molecule type" value="Genomic_DNA"/>
</dbReference>
<dbReference type="SUPFAM" id="SSF82607">
    <property type="entry name" value="YbaB-like"/>
    <property type="match status" value="1"/>
</dbReference>
<accession>A0A917JU79</accession>
<evidence type="ECO:0000313" key="2">
    <source>
        <dbReference type="EMBL" id="GGI86826.1"/>
    </source>
</evidence>
<dbReference type="AlphaFoldDB" id="A0A917JU79"/>
<comment type="caution">
    <text evidence="2">The sequence shown here is derived from an EMBL/GenBank/DDBJ whole genome shotgun (WGS) entry which is preliminary data.</text>
</comment>
<dbReference type="Pfam" id="PF02575">
    <property type="entry name" value="YbaB_DNA_bd"/>
    <property type="match status" value="1"/>
</dbReference>
<reference evidence="2" key="3">
    <citation type="submission" date="2020-09" db="EMBL/GenBank/DDBJ databases">
        <authorList>
            <person name="Sun Q."/>
            <person name="Zhou Y."/>
        </authorList>
    </citation>
    <scope>NUCLEOTIDE SEQUENCE</scope>
    <source>
        <strain evidence="2">CGMCC 4.7206</strain>
    </source>
</reference>
<dbReference type="GO" id="GO:0003677">
    <property type="term" value="F:DNA binding"/>
    <property type="evidence" value="ECO:0007669"/>
    <property type="project" value="InterPro"/>
</dbReference>
<evidence type="ECO:0008006" key="5">
    <source>
        <dbReference type="Google" id="ProtNLM"/>
    </source>
</evidence>
<evidence type="ECO:0000313" key="3">
    <source>
        <dbReference type="Proteomes" id="UP000597989"/>
    </source>
</evidence>
<dbReference type="Gene3D" id="3.30.1310.10">
    <property type="entry name" value="Nucleoid-associated protein YbaB-like domain"/>
    <property type="match status" value="1"/>
</dbReference>
<reference evidence="2 3" key="1">
    <citation type="journal article" date="2014" name="Int. J. Syst. Evol. Microbiol.">
        <title>Complete genome sequence of Corynebacterium casei LMG S-19264T (=DSM 44701T), isolated from a smear-ripened cheese.</title>
        <authorList>
            <consortium name="US DOE Joint Genome Institute (JGI-PGF)"/>
            <person name="Walter F."/>
            <person name="Albersmeier A."/>
            <person name="Kalinowski J."/>
            <person name="Ruckert C."/>
        </authorList>
    </citation>
    <scope>NUCLEOTIDE SEQUENCE [LARGE SCALE GENOMIC DNA]</scope>
    <source>
        <strain evidence="2 3">CGMCC 4.7206</strain>
    </source>
</reference>
<evidence type="ECO:0000313" key="4">
    <source>
        <dbReference type="Proteomes" id="UP001500220"/>
    </source>
</evidence>
<organism evidence="2 3">
    <name type="scientific">Saccharopolyspora thermophila</name>
    <dbReference type="NCBI Taxonomy" id="89367"/>
    <lineage>
        <taxon>Bacteria</taxon>
        <taxon>Bacillati</taxon>
        <taxon>Actinomycetota</taxon>
        <taxon>Actinomycetes</taxon>
        <taxon>Pseudonocardiales</taxon>
        <taxon>Pseudonocardiaceae</taxon>
        <taxon>Saccharopolyspora</taxon>
    </lineage>
</organism>